<dbReference type="NCBIfam" id="NF037970">
    <property type="entry name" value="vanZ_1"/>
    <property type="match status" value="1"/>
</dbReference>
<proteinExistence type="predicted"/>
<protein>
    <submittedName>
        <fullName evidence="3">Predicted integral membrane protein</fullName>
    </submittedName>
</protein>
<dbReference type="PIRSF" id="PIRSF019083">
    <property type="entry name" value="UCP019083_VanZ"/>
    <property type="match status" value="1"/>
</dbReference>
<sequence length="198" mass="22714">MKKIIVFLCVIWIGFIFYNSSQVGIESSNTTDSFISNVKSVMKGEEIDSISYGVDKDSVKLSLKSILQTLKDNTTDWKNKTRSDKIYYIFRKCAHGFEFFILAFIVSLIFVKTNVTRREAIIYTLFTVLLCAVFDEYFQMYIQGRSSSVGDVLIDFTGGIISVTIFNIIRNFVESLSLLIKRSRNKKKTIKKAKLNKV</sequence>
<dbReference type="Pfam" id="PF04892">
    <property type="entry name" value="VanZ"/>
    <property type="match status" value="1"/>
</dbReference>
<name>A0ABM9UP45_SARVE</name>
<dbReference type="InterPro" id="IPR016747">
    <property type="entry name" value="Phosphotransbutyrylase"/>
</dbReference>
<comment type="caution">
    <text evidence="3">The sequence shown here is derived from an EMBL/GenBank/DDBJ whole genome shotgun (WGS) entry which is preliminary data.</text>
</comment>
<organism evidence="3 4">
    <name type="scientific">Sarcina ventriculi</name>
    <name type="common">Clostridium ventriculi</name>
    <dbReference type="NCBI Taxonomy" id="1267"/>
    <lineage>
        <taxon>Bacteria</taxon>
        <taxon>Bacillati</taxon>
        <taxon>Bacillota</taxon>
        <taxon>Clostridia</taxon>
        <taxon>Eubacteriales</taxon>
        <taxon>Clostridiaceae</taxon>
        <taxon>Sarcina</taxon>
    </lineage>
</organism>
<dbReference type="Proteomes" id="UP000095488">
    <property type="component" value="Unassembled WGS sequence"/>
</dbReference>
<keyword evidence="1" id="KW-0812">Transmembrane</keyword>
<dbReference type="EMBL" id="CYZR01000003">
    <property type="protein sequence ID" value="CUN75005.1"/>
    <property type="molecule type" value="Genomic_DNA"/>
</dbReference>
<dbReference type="RefSeq" id="WP_055258233.1">
    <property type="nucleotide sequence ID" value="NZ_CABIXL010000003.1"/>
</dbReference>
<reference evidence="3 4" key="1">
    <citation type="submission" date="2015-09" db="EMBL/GenBank/DDBJ databases">
        <authorList>
            <consortium name="Pathogen Informatics"/>
        </authorList>
    </citation>
    <scope>NUCLEOTIDE SEQUENCE [LARGE SCALE GENOMIC DNA]</scope>
    <source>
        <strain evidence="3 4">2789STDY5834858</strain>
    </source>
</reference>
<accession>A0ABM9UP45</accession>
<keyword evidence="4" id="KW-1185">Reference proteome</keyword>
<feature type="transmembrane region" description="Helical" evidence="1">
    <location>
        <begin position="86"/>
        <end position="111"/>
    </location>
</feature>
<dbReference type="InterPro" id="IPR006976">
    <property type="entry name" value="VanZ-like"/>
</dbReference>
<evidence type="ECO:0000256" key="1">
    <source>
        <dbReference type="SAM" id="Phobius"/>
    </source>
</evidence>
<feature type="transmembrane region" description="Helical" evidence="1">
    <location>
        <begin position="158"/>
        <end position="180"/>
    </location>
</feature>
<keyword evidence="1" id="KW-0472">Membrane</keyword>
<gene>
    <name evidence="3" type="ORF">ERS852473_00983</name>
</gene>
<feature type="domain" description="VanZ-like" evidence="2">
    <location>
        <begin position="6"/>
        <end position="169"/>
    </location>
</feature>
<evidence type="ECO:0000259" key="2">
    <source>
        <dbReference type="Pfam" id="PF04892"/>
    </source>
</evidence>
<evidence type="ECO:0000313" key="4">
    <source>
        <dbReference type="Proteomes" id="UP000095488"/>
    </source>
</evidence>
<feature type="transmembrane region" description="Helical" evidence="1">
    <location>
        <begin position="120"/>
        <end position="138"/>
    </location>
</feature>
<evidence type="ECO:0000313" key="3">
    <source>
        <dbReference type="EMBL" id="CUN75005.1"/>
    </source>
</evidence>
<keyword evidence="1" id="KW-1133">Transmembrane helix</keyword>